<evidence type="ECO:0000313" key="1">
    <source>
        <dbReference type="EMBL" id="CAJ0570229.1"/>
    </source>
</evidence>
<feature type="non-terminal residue" evidence="1">
    <location>
        <position position="269"/>
    </location>
</feature>
<gene>
    <name evidence="1" type="ORF">MSPICULIGERA_LOCUS8673</name>
</gene>
<reference evidence="1" key="1">
    <citation type="submission" date="2023-06" db="EMBL/GenBank/DDBJ databases">
        <authorList>
            <person name="Delattre M."/>
        </authorList>
    </citation>
    <scope>NUCLEOTIDE SEQUENCE</scope>
    <source>
        <strain evidence="1">AF72</strain>
    </source>
</reference>
<comment type="caution">
    <text evidence="1">The sequence shown here is derived from an EMBL/GenBank/DDBJ whole genome shotgun (WGS) entry which is preliminary data.</text>
</comment>
<dbReference type="EMBL" id="CATQJA010002278">
    <property type="protein sequence ID" value="CAJ0570229.1"/>
    <property type="molecule type" value="Genomic_DNA"/>
</dbReference>
<name>A0AA36CKW8_9BILA</name>
<dbReference type="AlphaFoldDB" id="A0AA36CKW8"/>
<evidence type="ECO:0000313" key="2">
    <source>
        <dbReference type="Proteomes" id="UP001177023"/>
    </source>
</evidence>
<dbReference type="Proteomes" id="UP001177023">
    <property type="component" value="Unassembled WGS sequence"/>
</dbReference>
<sequence length="269" mass="30719">MKAQRRRCDVVIVLTSKTTQGNIGYFLVCLLPQSMCGNYARETRLANIYLIGDISRLTPDISTMYGWAMRPALAIMLNSTRVHRVALSWKCQRGLMDLAKHVFYKDRKNTPLCPKNRTLFTIMNPWSPRDQSLATFSILDSRAERLAQGNAQNRDEARLRTQIFQNPAPKFPGRAAMDHNQPRCSSVEKAEGRQCDVVIVLTSKTTRGNVGPYSSACSLRACNKNVKSRFCSDGGKYWKNLNGITTFHCTWPYQDIFEKIFMELRRFMG</sequence>
<keyword evidence="2" id="KW-1185">Reference proteome</keyword>
<accession>A0AA36CKW8</accession>
<proteinExistence type="predicted"/>
<protein>
    <submittedName>
        <fullName evidence="1">Uncharacterized protein</fullName>
    </submittedName>
</protein>
<organism evidence="1 2">
    <name type="scientific">Mesorhabditis spiculigera</name>
    <dbReference type="NCBI Taxonomy" id="96644"/>
    <lineage>
        <taxon>Eukaryota</taxon>
        <taxon>Metazoa</taxon>
        <taxon>Ecdysozoa</taxon>
        <taxon>Nematoda</taxon>
        <taxon>Chromadorea</taxon>
        <taxon>Rhabditida</taxon>
        <taxon>Rhabditina</taxon>
        <taxon>Rhabditomorpha</taxon>
        <taxon>Rhabditoidea</taxon>
        <taxon>Rhabditidae</taxon>
        <taxon>Mesorhabditinae</taxon>
        <taxon>Mesorhabditis</taxon>
    </lineage>
</organism>